<protein>
    <submittedName>
        <fullName evidence="2">Uncharacterized protein</fullName>
    </submittedName>
</protein>
<dbReference type="Proteomes" id="UP001215280">
    <property type="component" value="Unassembled WGS sequence"/>
</dbReference>
<reference evidence="2" key="1">
    <citation type="submission" date="2023-03" db="EMBL/GenBank/DDBJ databases">
        <title>Massive genome expansion in bonnet fungi (Mycena s.s.) driven by repeated elements and novel gene families across ecological guilds.</title>
        <authorList>
            <consortium name="Lawrence Berkeley National Laboratory"/>
            <person name="Harder C.B."/>
            <person name="Miyauchi S."/>
            <person name="Viragh M."/>
            <person name="Kuo A."/>
            <person name="Thoen E."/>
            <person name="Andreopoulos B."/>
            <person name="Lu D."/>
            <person name="Skrede I."/>
            <person name="Drula E."/>
            <person name="Henrissat B."/>
            <person name="Morin E."/>
            <person name="Kohler A."/>
            <person name="Barry K."/>
            <person name="LaButti K."/>
            <person name="Morin E."/>
            <person name="Salamov A."/>
            <person name="Lipzen A."/>
            <person name="Mereny Z."/>
            <person name="Hegedus B."/>
            <person name="Baldrian P."/>
            <person name="Stursova M."/>
            <person name="Weitz H."/>
            <person name="Taylor A."/>
            <person name="Grigoriev I.V."/>
            <person name="Nagy L.G."/>
            <person name="Martin F."/>
            <person name="Kauserud H."/>
        </authorList>
    </citation>
    <scope>NUCLEOTIDE SEQUENCE</scope>
    <source>
        <strain evidence="2">CBHHK188m</strain>
    </source>
</reference>
<dbReference type="AlphaFoldDB" id="A0AAD7HLH3"/>
<feature type="region of interest" description="Disordered" evidence="1">
    <location>
        <begin position="131"/>
        <end position="158"/>
    </location>
</feature>
<dbReference type="EMBL" id="JARJLG010000248">
    <property type="protein sequence ID" value="KAJ7723343.1"/>
    <property type="molecule type" value="Genomic_DNA"/>
</dbReference>
<keyword evidence="3" id="KW-1185">Reference proteome</keyword>
<evidence type="ECO:0000313" key="3">
    <source>
        <dbReference type="Proteomes" id="UP001215280"/>
    </source>
</evidence>
<evidence type="ECO:0000313" key="2">
    <source>
        <dbReference type="EMBL" id="KAJ7723343.1"/>
    </source>
</evidence>
<organism evidence="2 3">
    <name type="scientific">Mycena maculata</name>
    <dbReference type="NCBI Taxonomy" id="230809"/>
    <lineage>
        <taxon>Eukaryota</taxon>
        <taxon>Fungi</taxon>
        <taxon>Dikarya</taxon>
        <taxon>Basidiomycota</taxon>
        <taxon>Agaricomycotina</taxon>
        <taxon>Agaricomycetes</taxon>
        <taxon>Agaricomycetidae</taxon>
        <taxon>Agaricales</taxon>
        <taxon>Marasmiineae</taxon>
        <taxon>Mycenaceae</taxon>
        <taxon>Mycena</taxon>
    </lineage>
</organism>
<name>A0AAD7HLH3_9AGAR</name>
<proteinExistence type="predicted"/>
<gene>
    <name evidence="2" type="ORF">DFH07DRAFT_855949</name>
</gene>
<evidence type="ECO:0000256" key="1">
    <source>
        <dbReference type="SAM" id="MobiDB-lite"/>
    </source>
</evidence>
<comment type="caution">
    <text evidence="2">The sequence shown here is derived from an EMBL/GenBank/DDBJ whole genome shotgun (WGS) entry which is preliminary data.</text>
</comment>
<sequence length="158" mass="17656">MGLSRLAISEPKRLIIDKACSLSLLAPDHHRLRRSGCQVIHLVIFFLPDHSQWKWDHAGTHGYGNGHTPSIHVGLLYIRHLLRRVQPFTCEHFTKLYKTKTRPSDYRDPGAPLVKCSSVKTFITAANCPGSRDARGSAKGMPEAPNPSMAQDHLVLET</sequence>
<accession>A0AAD7HLH3</accession>